<dbReference type="OrthoDB" id="265717at2759"/>
<dbReference type="Gene3D" id="2.170.270.10">
    <property type="entry name" value="SET domain"/>
    <property type="match status" value="1"/>
</dbReference>
<evidence type="ECO:0000313" key="4">
    <source>
        <dbReference type="Proteomes" id="UP000799753"/>
    </source>
</evidence>
<dbReference type="EMBL" id="MU006786">
    <property type="protein sequence ID" value="KAF2639530.1"/>
    <property type="molecule type" value="Genomic_DNA"/>
</dbReference>
<dbReference type="SUPFAM" id="SSF82199">
    <property type="entry name" value="SET domain"/>
    <property type="match status" value="1"/>
</dbReference>
<accession>A0A6A6RW08</accession>
<dbReference type="PANTHER" id="PTHR47332">
    <property type="entry name" value="SET DOMAIN-CONTAINING PROTEIN 5"/>
    <property type="match status" value="1"/>
</dbReference>
<feature type="chain" id="PRO_5025533792" evidence="1">
    <location>
        <begin position="19"/>
        <end position="362"/>
    </location>
</feature>
<dbReference type="CDD" id="cd20071">
    <property type="entry name" value="SET_SMYD"/>
    <property type="match status" value="1"/>
</dbReference>
<dbReference type="SMART" id="SM00317">
    <property type="entry name" value="SET"/>
    <property type="match status" value="1"/>
</dbReference>
<name>A0A6A6RW08_9PLEO</name>
<dbReference type="AlphaFoldDB" id="A0A6A6RW08"/>
<evidence type="ECO:0000256" key="1">
    <source>
        <dbReference type="SAM" id="SignalP"/>
    </source>
</evidence>
<evidence type="ECO:0000313" key="3">
    <source>
        <dbReference type="EMBL" id="KAF2639530.1"/>
    </source>
</evidence>
<dbReference type="PANTHER" id="PTHR47332:SF2">
    <property type="entry name" value="SET-6"/>
    <property type="match status" value="1"/>
</dbReference>
<dbReference type="InterPro" id="IPR053185">
    <property type="entry name" value="SET_domain_protein"/>
</dbReference>
<gene>
    <name evidence="3" type="ORF">P280DRAFT_470175</name>
</gene>
<organism evidence="3 4">
    <name type="scientific">Massarina eburnea CBS 473.64</name>
    <dbReference type="NCBI Taxonomy" id="1395130"/>
    <lineage>
        <taxon>Eukaryota</taxon>
        <taxon>Fungi</taxon>
        <taxon>Dikarya</taxon>
        <taxon>Ascomycota</taxon>
        <taxon>Pezizomycotina</taxon>
        <taxon>Dothideomycetes</taxon>
        <taxon>Pleosporomycetidae</taxon>
        <taxon>Pleosporales</taxon>
        <taxon>Massarineae</taxon>
        <taxon>Massarinaceae</taxon>
        <taxon>Massarina</taxon>
    </lineage>
</organism>
<feature type="domain" description="SET" evidence="2">
    <location>
        <begin position="38"/>
        <end position="205"/>
    </location>
</feature>
<keyword evidence="1" id="KW-0732">Signal</keyword>
<feature type="signal peptide" evidence="1">
    <location>
        <begin position="1"/>
        <end position="18"/>
    </location>
</feature>
<evidence type="ECO:0000259" key="2">
    <source>
        <dbReference type="PROSITE" id="PS50280"/>
    </source>
</evidence>
<dbReference type="InterPro" id="IPR001214">
    <property type="entry name" value="SET_dom"/>
</dbReference>
<dbReference type="Proteomes" id="UP000799753">
    <property type="component" value="Unassembled WGS sequence"/>
</dbReference>
<dbReference type="PROSITE" id="PS50280">
    <property type="entry name" value="SET"/>
    <property type="match status" value="1"/>
</dbReference>
<dbReference type="InterPro" id="IPR046341">
    <property type="entry name" value="SET_dom_sf"/>
</dbReference>
<reference evidence="3" key="1">
    <citation type="journal article" date="2020" name="Stud. Mycol.">
        <title>101 Dothideomycetes genomes: a test case for predicting lifestyles and emergence of pathogens.</title>
        <authorList>
            <person name="Haridas S."/>
            <person name="Albert R."/>
            <person name="Binder M."/>
            <person name="Bloem J."/>
            <person name="Labutti K."/>
            <person name="Salamov A."/>
            <person name="Andreopoulos B."/>
            <person name="Baker S."/>
            <person name="Barry K."/>
            <person name="Bills G."/>
            <person name="Bluhm B."/>
            <person name="Cannon C."/>
            <person name="Castanera R."/>
            <person name="Culley D."/>
            <person name="Daum C."/>
            <person name="Ezra D."/>
            <person name="Gonzalez J."/>
            <person name="Henrissat B."/>
            <person name="Kuo A."/>
            <person name="Liang C."/>
            <person name="Lipzen A."/>
            <person name="Lutzoni F."/>
            <person name="Magnuson J."/>
            <person name="Mondo S."/>
            <person name="Nolan M."/>
            <person name="Ohm R."/>
            <person name="Pangilinan J."/>
            <person name="Park H.-J."/>
            <person name="Ramirez L."/>
            <person name="Alfaro M."/>
            <person name="Sun H."/>
            <person name="Tritt A."/>
            <person name="Yoshinaga Y."/>
            <person name="Zwiers L.-H."/>
            <person name="Turgeon B."/>
            <person name="Goodwin S."/>
            <person name="Spatafora J."/>
            <person name="Crous P."/>
            <person name="Grigoriev I."/>
        </authorList>
    </citation>
    <scope>NUCLEOTIDE SEQUENCE</scope>
    <source>
        <strain evidence="3">CBS 473.64</strain>
    </source>
</reference>
<proteinExistence type="predicted"/>
<sequence length="362" mass="40690">MSKTLPFTLLSFSWTVLASWPTCIVPITSTPYSYEVPSWLSLNYSCTGSPQVWEARPSRGKGIGVFATRPLDPGDIILAELPVIIIEPPLIRDGVAYPLTSVEPLLQAAFDTLSEEHKSAVLSLHAHLTPEEASDTETRLLPIFRSNAYLVGSLMSEFGLFPKGARINHSCRPNSNQVWIDKTGKRVVRAIRRIEEGEEISATYLPLLQSRKERQRALSQYGFKCTCSACVLGKAEQEASDKRRNDIRLAFHDFEPHLSLSVPQSVADKRKAQMNVEASMQLVKLLEEEELSDYLAPAYRIVALSFARIERWDQATIWAHKSYNLRLAENEDAEGTLEMAALTSQFISSWNEELYNKSKQQG</sequence>
<protein>
    <submittedName>
        <fullName evidence="3">SET domain-containing protein</fullName>
    </submittedName>
</protein>
<keyword evidence="4" id="KW-1185">Reference proteome</keyword>
<dbReference type="Pfam" id="PF00856">
    <property type="entry name" value="SET"/>
    <property type="match status" value="1"/>
</dbReference>